<organism evidence="4 5">
    <name type="scientific">Orchesella dallaii</name>
    <dbReference type="NCBI Taxonomy" id="48710"/>
    <lineage>
        <taxon>Eukaryota</taxon>
        <taxon>Metazoa</taxon>
        <taxon>Ecdysozoa</taxon>
        <taxon>Arthropoda</taxon>
        <taxon>Hexapoda</taxon>
        <taxon>Collembola</taxon>
        <taxon>Entomobryomorpha</taxon>
        <taxon>Entomobryoidea</taxon>
        <taxon>Orchesellidae</taxon>
        <taxon>Orchesellinae</taxon>
        <taxon>Orchesella</taxon>
    </lineage>
</organism>
<gene>
    <name evidence="4" type="ORF">ODALV1_LOCUS21604</name>
</gene>
<comment type="caution">
    <text evidence="4">The sequence shown here is derived from an EMBL/GenBank/DDBJ whole genome shotgun (WGS) entry which is preliminary data.</text>
</comment>
<sequence length="195" mass="20969">MTIFLLVLLSTMMAFATAQYPDSRPQYGVPTGNIYIPQQQGNFPAPQQRGEIFQSALPKGAPVDLKVFRHVYVHSAPNDEPQSSQIRRIRGPGGDEKHVSVIFVKAPAPAAPDQQVVEVPNDGGRKTLVYVLLKKAADAPDVKFSGPAPTKPSKPEVYFIRYKDQQTTPGSQPESSGGAIPVARSPNSIAGGYAS</sequence>
<dbReference type="Pfam" id="PF03103">
    <property type="entry name" value="DUF243"/>
    <property type="match status" value="1"/>
</dbReference>
<feature type="compositionally biased region" description="Polar residues" evidence="1">
    <location>
        <begin position="165"/>
        <end position="175"/>
    </location>
</feature>
<evidence type="ECO:0000313" key="4">
    <source>
        <dbReference type="EMBL" id="CAL8126898.1"/>
    </source>
</evidence>
<keyword evidence="5" id="KW-1185">Reference proteome</keyword>
<reference evidence="4 5" key="1">
    <citation type="submission" date="2024-08" db="EMBL/GenBank/DDBJ databases">
        <authorList>
            <person name="Cucini C."/>
            <person name="Frati F."/>
        </authorList>
    </citation>
    <scope>NUCLEOTIDE SEQUENCE [LARGE SCALE GENOMIC DNA]</scope>
</reference>
<evidence type="ECO:0000259" key="3">
    <source>
        <dbReference type="SMART" id="SM00690"/>
    </source>
</evidence>
<feature type="signal peptide" evidence="2">
    <location>
        <begin position="1"/>
        <end position="18"/>
    </location>
</feature>
<accession>A0ABP1RDR2</accession>
<evidence type="ECO:0000256" key="2">
    <source>
        <dbReference type="SAM" id="SignalP"/>
    </source>
</evidence>
<dbReference type="InterPro" id="IPR004145">
    <property type="entry name" value="DUF243"/>
</dbReference>
<evidence type="ECO:0000256" key="1">
    <source>
        <dbReference type="SAM" id="MobiDB-lite"/>
    </source>
</evidence>
<feature type="chain" id="PRO_5046300935" description="DUF243 domain-containing protein" evidence="2">
    <location>
        <begin position="19"/>
        <end position="195"/>
    </location>
</feature>
<protein>
    <recommendedName>
        <fullName evidence="3">DUF243 domain-containing protein</fullName>
    </recommendedName>
</protein>
<dbReference type="PANTHER" id="PTHR31927">
    <property type="entry name" value="FI07246P-RELATED-RELATED"/>
    <property type="match status" value="1"/>
</dbReference>
<feature type="domain" description="DUF243" evidence="3">
    <location>
        <begin position="65"/>
        <end position="165"/>
    </location>
</feature>
<dbReference type="SMART" id="SM00690">
    <property type="entry name" value="DM5"/>
    <property type="match status" value="1"/>
</dbReference>
<dbReference type="Proteomes" id="UP001642540">
    <property type="component" value="Unassembled WGS sequence"/>
</dbReference>
<dbReference type="EMBL" id="CAXLJM020000072">
    <property type="protein sequence ID" value="CAL8126898.1"/>
    <property type="molecule type" value="Genomic_DNA"/>
</dbReference>
<evidence type="ECO:0000313" key="5">
    <source>
        <dbReference type="Proteomes" id="UP001642540"/>
    </source>
</evidence>
<proteinExistence type="predicted"/>
<keyword evidence="2" id="KW-0732">Signal</keyword>
<name>A0ABP1RDR2_9HEXA</name>
<dbReference type="PANTHER" id="PTHR31927:SF16">
    <property type="entry name" value="LP07342P"/>
    <property type="match status" value="1"/>
</dbReference>
<feature type="region of interest" description="Disordered" evidence="1">
    <location>
        <begin position="162"/>
        <end position="195"/>
    </location>
</feature>